<accession>A0A1G2G342</accession>
<sequence>MRTSYSALETYKQCPQKYKYEQIDKRRVAKGKEAIFGTLIHGALQFMFSKDPLFPTADEVVAHFRDAWAEAKIARITPEEEALYLKQGEALLKRFYEKNPPWNFGVVDLESRFELAIEDTKNNTVHALAGIMDRIDKTGETYEIIDYKTTRRMASQESIDQNLQLSLYHLGLTERWPHIPPEHITLSLYYVKHNEKISTRRSAEMAAIVKARMLDTIREIEEHTASGEFPAIPSALCDWCAYKPLCPAWRHLYKKTETAEDLDVQKTIAEYFEIKKAEDKNKKRLAELQAAIKAYLEKENLDRLFSDQGSISKKLQQRFAYKFEEIKEIFEAARLAEAWPAILSPDEKKLKLYLKTLSPEIREKIEMARELTKSFVVLTASTKKIKADLEEMVEIGEE</sequence>
<evidence type="ECO:0000313" key="2">
    <source>
        <dbReference type="EMBL" id="OGZ44705.1"/>
    </source>
</evidence>
<dbReference type="EMBL" id="MHNL01000015">
    <property type="protein sequence ID" value="OGZ44705.1"/>
    <property type="molecule type" value="Genomic_DNA"/>
</dbReference>
<dbReference type="AlphaFoldDB" id="A0A1G2G342"/>
<gene>
    <name evidence="2" type="ORF">A2756_04590</name>
</gene>
<feature type="domain" description="PD-(D/E)XK endonuclease-like" evidence="1">
    <location>
        <begin position="3"/>
        <end position="247"/>
    </location>
</feature>
<dbReference type="SUPFAM" id="SSF52980">
    <property type="entry name" value="Restriction endonuclease-like"/>
    <property type="match status" value="1"/>
</dbReference>
<comment type="caution">
    <text evidence="2">The sequence shown here is derived from an EMBL/GenBank/DDBJ whole genome shotgun (WGS) entry which is preliminary data.</text>
</comment>
<dbReference type="InterPro" id="IPR011604">
    <property type="entry name" value="PDDEXK-like_dom_sf"/>
</dbReference>
<organism evidence="2 3">
    <name type="scientific">Candidatus Ryanbacteria bacterium RIFCSPHIGHO2_01_FULL_48_27</name>
    <dbReference type="NCBI Taxonomy" id="1802115"/>
    <lineage>
        <taxon>Bacteria</taxon>
        <taxon>Candidatus Ryaniibacteriota</taxon>
    </lineage>
</organism>
<protein>
    <recommendedName>
        <fullName evidence="1">PD-(D/E)XK endonuclease-like domain-containing protein</fullName>
    </recommendedName>
</protein>
<evidence type="ECO:0000259" key="1">
    <source>
        <dbReference type="Pfam" id="PF12705"/>
    </source>
</evidence>
<name>A0A1G2G342_9BACT</name>
<dbReference type="STRING" id="1802115.A2756_04590"/>
<dbReference type="InterPro" id="IPR011335">
    <property type="entry name" value="Restrct_endonuc-II-like"/>
</dbReference>
<dbReference type="Pfam" id="PF12705">
    <property type="entry name" value="PDDEXK_1"/>
    <property type="match status" value="1"/>
</dbReference>
<dbReference type="InterPro" id="IPR038726">
    <property type="entry name" value="PDDEXK_AddAB-type"/>
</dbReference>
<dbReference type="Proteomes" id="UP000177785">
    <property type="component" value="Unassembled WGS sequence"/>
</dbReference>
<proteinExistence type="predicted"/>
<evidence type="ECO:0000313" key="3">
    <source>
        <dbReference type="Proteomes" id="UP000177785"/>
    </source>
</evidence>
<reference evidence="2 3" key="1">
    <citation type="journal article" date="2016" name="Nat. Commun.">
        <title>Thousands of microbial genomes shed light on interconnected biogeochemical processes in an aquifer system.</title>
        <authorList>
            <person name="Anantharaman K."/>
            <person name="Brown C.T."/>
            <person name="Hug L.A."/>
            <person name="Sharon I."/>
            <person name="Castelle C.J."/>
            <person name="Probst A.J."/>
            <person name="Thomas B.C."/>
            <person name="Singh A."/>
            <person name="Wilkins M.J."/>
            <person name="Karaoz U."/>
            <person name="Brodie E.L."/>
            <person name="Williams K.H."/>
            <person name="Hubbard S.S."/>
            <person name="Banfield J.F."/>
        </authorList>
    </citation>
    <scope>NUCLEOTIDE SEQUENCE [LARGE SCALE GENOMIC DNA]</scope>
</reference>
<dbReference type="Gene3D" id="3.90.320.10">
    <property type="match status" value="1"/>
</dbReference>